<gene>
    <name evidence="1" type="ORF">LPU83_pLPU83d_0529</name>
</gene>
<organism evidence="1 2">
    <name type="scientific">Rhizobium favelukesii</name>
    <dbReference type="NCBI Taxonomy" id="348824"/>
    <lineage>
        <taxon>Bacteria</taxon>
        <taxon>Pseudomonadati</taxon>
        <taxon>Pseudomonadota</taxon>
        <taxon>Alphaproteobacteria</taxon>
        <taxon>Hyphomicrobiales</taxon>
        <taxon>Rhizobiaceae</taxon>
        <taxon>Rhizobium/Agrobacterium group</taxon>
        <taxon>Rhizobium</taxon>
    </lineage>
</organism>
<dbReference type="HOGENOM" id="CLU_2481183_0_0_5"/>
<geneLocation type="plasmid" evidence="1 2">
    <name>pLPU83d</name>
</geneLocation>
<keyword evidence="2" id="KW-1185">Reference proteome</keyword>
<name>W6RNX7_9HYPH</name>
<dbReference type="RefSeq" id="WP_024316013.1">
    <property type="nucleotide sequence ID" value="NZ_ATTO01000028.1"/>
</dbReference>
<reference evidence="1" key="1">
    <citation type="submission" date="2013-11" db="EMBL/GenBank/DDBJ databases">
        <title>Draft genome sequence of the broad-host-range Rhizobium sp. LPU83 strain, a member of the low-genetic diversity Oregon-like Rhizobium sp. group.</title>
        <authorList>
            <person name="Wibberg D."/>
            <person name="Puehler A."/>
            <person name="Schlueter A."/>
        </authorList>
    </citation>
    <scope>NUCLEOTIDE SEQUENCE [LARGE SCALE GENOMIC DNA]</scope>
    <source>
        <strain evidence="1">LPU83</strain>
        <plasmid evidence="1">pLPU83d</plasmid>
    </source>
</reference>
<proteinExistence type="predicted"/>
<evidence type="ECO:0000313" key="1">
    <source>
        <dbReference type="EMBL" id="CDM61900.1"/>
    </source>
</evidence>
<dbReference type="AlphaFoldDB" id="W6RNX7"/>
<sequence>MEQLHPFFNGGDKVSWIDFEAAARGKSYSFPIDSYLWQFIAAGKVVKFHYVTDTAQMIRMAKGNDHCCRPVAGKGGASSAKQRGGFS</sequence>
<accession>W6RNX7</accession>
<dbReference type="EMBL" id="HG916855">
    <property type="protein sequence ID" value="CDM61900.1"/>
    <property type="molecule type" value="Genomic_DNA"/>
</dbReference>
<evidence type="ECO:0000313" key="2">
    <source>
        <dbReference type="Proteomes" id="UP000019443"/>
    </source>
</evidence>
<dbReference type="Proteomes" id="UP000019443">
    <property type="component" value="Plasmid pLPU83d"/>
</dbReference>
<keyword evidence="1" id="KW-0614">Plasmid</keyword>
<dbReference type="KEGG" id="rhl:LPU83_pLPU83d_0529"/>
<dbReference type="PATRIC" id="fig|348824.6.peg.6165"/>
<protein>
    <submittedName>
        <fullName evidence="1">Uncharacterized protein</fullName>
    </submittedName>
</protein>